<dbReference type="EMBL" id="QPJO01000001">
    <property type="protein sequence ID" value="RCW93399.1"/>
    <property type="molecule type" value="Genomic_DNA"/>
</dbReference>
<organism evidence="2 3">
    <name type="scientific">Winogradskyella arenosi</name>
    <dbReference type="NCBI Taxonomy" id="533325"/>
    <lineage>
        <taxon>Bacteria</taxon>
        <taxon>Pseudomonadati</taxon>
        <taxon>Bacteroidota</taxon>
        <taxon>Flavobacteriia</taxon>
        <taxon>Flavobacteriales</taxon>
        <taxon>Flavobacteriaceae</taxon>
        <taxon>Winogradskyella</taxon>
    </lineage>
</organism>
<dbReference type="AlphaFoldDB" id="A0A368ZHZ6"/>
<evidence type="ECO:0000313" key="2">
    <source>
        <dbReference type="EMBL" id="RCW93399.1"/>
    </source>
</evidence>
<comment type="caution">
    <text evidence="2">The sequence shown here is derived from an EMBL/GenBank/DDBJ whole genome shotgun (WGS) entry which is preliminary data.</text>
</comment>
<reference evidence="2 3" key="1">
    <citation type="submission" date="2018-07" db="EMBL/GenBank/DDBJ databases">
        <title>Genomic Encyclopedia of Type Strains, Phase III (KMG-III): the genomes of soil and plant-associated and newly described type strains.</title>
        <authorList>
            <person name="Whitman W."/>
        </authorList>
    </citation>
    <scope>NUCLEOTIDE SEQUENCE [LARGE SCALE GENOMIC DNA]</scope>
    <source>
        <strain evidence="2 3">CECT 7958</strain>
    </source>
</reference>
<accession>A0A368ZHZ6</accession>
<sequence>MKTISYNRPRPTLQLIYGVGLLVLSSFALISGHFLGILFGVAGFYFFRNEGLEMNLENSQYRTTTSLFNLTFGTWNPLPEIEYVSVFKTTQTSRVWVSTASTQVTISCVKVNLFYNTNRKIEAYETDNTDQAFAIATQIASALHLKILDATSKDPNWL</sequence>
<keyword evidence="1" id="KW-0812">Transmembrane</keyword>
<dbReference type="OrthoDB" id="886404at2"/>
<evidence type="ECO:0000256" key="1">
    <source>
        <dbReference type="SAM" id="Phobius"/>
    </source>
</evidence>
<keyword evidence="1" id="KW-1133">Transmembrane helix</keyword>
<gene>
    <name evidence="2" type="ORF">DFQ08_101193</name>
</gene>
<evidence type="ECO:0000313" key="3">
    <source>
        <dbReference type="Proteomes" id="UP000253436"/>
    </source>
</evidence>
<feature type="transmembrane region" description="Helical" evidence="1">
    <location>
        <begin position="15"/>
        <end position="47"/>
    </location>
</feature>
<proteinExistence type="predicted"/>
<dbReference type="Proteomes" id="UP000253436">
    <property type="component" value="Unassembled WGS sequence"/>
</dbReference>
<name>A0A368ZHZ6_9FLAO</name>
<protein>
    <submittedName>
        <fullName evidence="2">Uncharacterized protein</fullName>
    </submittedName>
</protein>
<keyword evidence="1" id="KW-0472">Membrane</keyword>
<keyword evidence="3" id="KW-1185">Reference proteome</keyword>
<dbReference type="RefSeq" id="WP_147269424.1">
    <property type="nucleotide sequence ID" value="NZ_QPJO01000001.1"/>
</dbReference>